<accession>A0ABP9B450</accession>
<proteinExistence type="predicted"/>
<sequence>MTHHRPTSRPAGRAGRRRSLHREVPATLGVLADPRDFTAMRRYRTFAFSDHDAYLREVQQVMDTLAARHLHTTLALFDPEEYAQYCAREGMDPDDPASRSRFTARAARSGAAVVCDGAPLTALLPRLIDRSVRRATWNYATLLLADAGPCEDCGEDLGRSAFDRASAALMALLEAAGEGSHHLVCSVPAPDEQLLAVVHAEAPATGTAVVDADAAAEFTTVLAAGLALRGPGGIVLRTSRPGAPDRLHGWRLDRGRLTPLTAAEVFDAYCTDAVTGEPVPPEPGVEYCAGGPLPDPGGHH</sequence>
<organism evidence="2 3">
    <name type="scientific">Streptomyces sanyensis</name>
    <dbReference type="NCBI Taxonomy" id="568869"/>
    <lineage>
        <taxon>Bacteria</taxon>
        <taxon>Bacillati</taxon>
        <taxon>Actinomycetota</taxon>
        <taxon>Actinomycetes</taxon>
        <taxon>Kitasatosporales</taxon>
        <taxon>Streptomycetaceae</taxon>
        <taxon>Streptomyces</taxon>
    </lineage>
</organism>
<dbReference type="Proteomes" id="UP001501147">
    <property type="component" value="Unassembled WGS sequence"/>
</dbReference>
<dbReference type="EMBL" id="BAABJV010000015">
    <property type="protein sequence ID" value="GAA4790072.1"/>
    <property type="molecule type" value="Genomic_DNA"/>
</dbReference>
<gene>
    <name evidence="2" type="ORF">GCM10023329_47130</name>
</gene>
<evidence type="ECO:0000313" key="3">
    <source>
        <dbReference type="Proteomes" id="UP001501147"/>
    </source>
</evidence>
<comment type="caution">
    <text evidence="2">The sequence shown here is derived from an EMBL/GenBank/DDBJ whole genome shotgun (WGS) entry which is preliminary data.</text>
</comment>
<reference evidence="3" key="1">
    <citation type="journal article" date="2019" name="Int. J. Syst. Evol. Microbiol.">
        <title>The Global Catalogue of Microorganisms (GCM) 10K type strain sequencing project: providing services to taxonomists for standard genome sequencing and annotation.</title>
        <authorList>
            <consortium name="The Broad Institute Genomics Platform"/>
            <consortium name="The Broad Institute Genome Sequencing Center for Infectious Disease"/>
            <person name="Wu L."/>
            <person name="Ma J."/>
        </authorList>
    </citation>
    <scope>NUCLEOTIDE SEQUENCE [LARGE SCALE GENOMIC DNA]</scope>
    <source>
        <strain evidence="3">JCM 18324</strain>
    </source>
</reference>
<feature type="region of interest" description="Disordered" evidence="1">
    <location>
        <begin position="1"/>
        <end position="22"/>
    </location>
</feature>
<name>A0ABP9B450_9ACTN</name>
<dbReference type="RefSeq" id="WP_345615437.1">
    <property type="nucleotide sequence ID" value="NZ_BAABJV010000015.1"/>
</dbReference>
<evidence type="ECO:0000256" key="1">
    <source>
        <dbReference type="SAM" id="MobiDB-lite"/>
    </source>
</evidence>
<evidence type="ECO:0000313" key="2">
    <source>
        <dbReference type="EMBL" id="GAA4790072.1"/>
    </source>
</evidence>
<protein>
    <submittedName>
        <fullName evidence="2">Uncharacterized protein</fullName>
    </submittedName>
</protein>
<keyword evidence="3" id="KW-1185">Reference proteome</keyword>